<dbReference type="VEuPathDB" id="TrichDB:TRFO_10914"/>
<dbReference type="Gene3D" id="3.60.21.10">
    <property type="match status" value="1"/>
</dbReference>
<evidence type="ECO:0000256" key="4">
    <source>
        <dbReference type="ARBA" id="ARBA00022912"/>
    </source>
</evidence>
<dbReference type="InterPro" id="IPR006186">
    <property type="entry name" value="Ser/Thr-sp_prot-phosphatase"/>
</dbReference>
<dbReference type="RefSeq" id="XP_068347889.1">
    <property type="nucleotide sequence ID" value="XM_068495731.1"/>
</dbReference>
<gene>
    <name evidence="10" type="primary">TOPP2</name>
    <name evidence="10" type="ORF">TRFO_10914</name>
</gene>
<comment type="caution">
    <text evidence="10">The sequence shown here is derived from an EMBL/GenBank/DDBJ whole genome shotgun (WGS) entry which is preliminary data.</text>
</comment>
<dbReference type="InterPro" id="IPR029052">
    <property type="entry name" value="Metallo-depent_PP-like"/>
</dbReference>
<dbReference type="EC" id="3.1.3.16" evidence="8"/>
<dbReference type="GO" id="GO:0005634">
    <property type="term" value="C:nucleus"/>
    <property type="evidence" value="ECO:0007669"/>
    <property type="project" value="TreeGrafter"/>
</dbReference>
<dbReference type="AlphaFoldDB" id="A0A1J4J6C0"/>
<evidence type="ECO:0000313" key="11">
    <source>
        <dbReference type="Proteomes" id="UP000179807"/>
    </source>
</evidence>
<dbReference type="InterPro" id="IPR050341">
    <property type="entry name" value="PP1_catalytic_subunit"/>
</dbReference>
<comment type="cofactor">
    <cofactor evidence="1">
        <name>Mn(2+)</name>
        <dbReference type="ChEBI" id="CHEBI:29035"/>
    </cofactor>
</comment>
<proteinExistence type="inferred from homology"/>
<comment type="catalytic activity">
    <reaction evidence="7 8">
        <text>O-phospho-L-threonyl-[protein] + H2O = L-threonyl-[protein] + phosphate</text>
        <dbReference type="Rhea" id="RHEA:47004"/>
        <dbReference type="Rhea" id="RHEA-COMP:11060"/>
        <dbReference type="Rhea" id="RHEA-COMP:11605"/>
        <dbReference type="ChEBI" id="CHEBI:15377"/>
        <dbReference type="ChEBI" id="CHEBI:30013"/>
        <dbReference type="ChEBI" id="CHEBI:43474"/>
        <dbReference type="ChEBI" id="CHEBI:61977"/>
        <dbReference type="EC" id="3.1.3.16"/>
    </reaction>
</comment>
<dbReference type="SMART" id="SM00156">
    <property type="entry name" value="PP2Ac"/>
    <property type="match status" value="1"/>
</dbReference>
<evidence type="ECO:0000256" key="6">
    <source>
        <dbReference type="ARBA" id="ARBA00047761"/>
    </source>
</evidence>
<sequence>MMLEEPDILNFFGSSFHQILSVTDLDIMTIGYSVPFPSFDEDMLNNLCNISIQRLKAMKTVEYIQSPCVIVGDIHGSFHDLIRIFSICGGPIGTKYLFLGDYVDRGNFSLECIVLLLYLNAIYPERIFLLRGNHECRKINGGYGFKAELSRSYSEALWEKFNEVFDYLPLSVIIDDSIICLHGGISPDFTKISQLSSIERPIRDPDQFIDAILWSDPSKTFHNFSENERGKGCIFGAIALQTFLEENNLSALVRAHQCVMHGIQTQLNGMCITVFSCSNYHDNVNNDSGIIRCISKNIMKPLQFPPLKKMKREEASFFTSKYTSSMKPNELQKVLNTQLVRLHSLNKAGSGCMSFRMKPPVSNRKKSLTPHNRVHLLPKLFTNGAIKIDDNDG</sequence>
<keyword evidence="2" id="KW-0479">Metal-binding</keyword>
<accession>A0A1J4J6C0</accession>
<comment type="catalytic activity">
    <reaction evidence="6">
        <text>O-phospho-L-seryl-[protein] + H2O = L-seryl-[protein] + phosphate</text>
        <dbReference type="Rhea" id="RHEA:20629"/>
        <dbReference type="Rhea" id="RHEA-COMP:9863"/>
        <dbReference type="Rhea" id="RHEA-COMP:11604"/>
        <dbReference type="ChEBI" id="CHEBI:15377"/>
        <dbReference type="ChEBI" id="CHEBI:29999"/>
        <dbReference type="ChEBI" id="CHEBI:43474"/>
        <dbReference type="ChEBI" id="CHEBI:83421"/>
        <dbReference type="EC" id="3.1.3.16"/>
    </reaction>
</comment>
<dbReference type="GO" id="GO:0005737">
    <property type="term" value="C:cytoplasm"/>
    <property type="evidence" value="ECO:0007669"/>
    <property type="project" value="TreeGrafter"/>
</dbReference>
<evidence type="ECO:0000256" key="3">
    <source>
        <dbReference type="ARBA" id="ARBA00022801"/>
    </source>
</evidence>
<dbReference type="GO" id="GO:0004722">
    <property type="term" value="F:protein serine/threonine phosphatase activity"/>
    <property type="evidence" value="ECO:0007669"/>
    <property type="project" value="UniProtKB-EC"/>
</dbReference>
<keyword evidence="11" id="KW-1185">Reference proteome</keyword>
<dbReference type="GeneID" id="94830435"/>
<keyword evidence="3 8" id="KW-0378">Hydrolase</keyword>
<dbReference type="InterPro" id="IPR004843">
    <property type="entry name" value="Calcineurin-like_PHP"/>
</dbReference>
<dbReference type="SUPFAM" id="SSF56300">
    <property type="entry name" value="Metallo-dependent phosphatases"/>
    <property type="match status" value="1"/>
</dbReference>
<keyword evidence="4" id="KW-0904">Protein phosphatase</keyword>
<dbReference type="Pfam" id="PF00149">
    <property type="entry name" value="Metallophos"/>
    <property type="match status" value="1"/>
</dbReference>
<dbReference type="PANTHER" id="PTHR11668">
    <property type="entry name" value="SERINE/THREONINE PROTEIN PHOSPHATASE"/>
    <property type="match status" value="1"/>
</dbReference>
<feature type="domain" description="Serine/threonine specific protein phosphatases" evidence="9">
    <location>
        <begin position="130"/>
        <end position="135"/>
    </location>
</feature>
<comment type="similarity">
    <text evidence="8">Belongs to the PPP phosphatase family.</text>
</comment>
<dbReference type="PANTHER" id="PTHR11668:SF300">
    <property type="entry name" value="SERINE_THREONINE-PROTEIN PHOSPHATASE"/>
    <property type="match status" value="1"/>
</dbReference>
<dbReference type="GO" id="GO:0046872">
    <property type="term" value="F:metal ion binding"/>
    <property type="evidence" value="ECO:0007669"/>
    <property type="project" value="UniProtKB-KW"/>
</dbReference>
<dbReference type="Proteomes" id="UP000179807">
    <property type="component" value="Unassembled WGS sequence"/>
</dbReference>
<dbReference type="EMBL" id="MLAK01001293">
    <property type="protein sequence ID" value="OHS94752.1"/>
    <property type="molecule type" value="Genomic_DNA"/>
</dbReference>
<dbReference type="PROSITE" id="PS00125">
    <property type="entry name" value="SER_THR_PHOSPHATASE"/>
    <property type="match status" value="1"/>
</dbReference>
<evidence type="ECO:0000256" key="8">
    <source>
        <dbReference type="RuleBase" id="RU004273"/>
    </source>
</evidence>
<evidence type="ECO:0000313" key="10">
    <source>
        <dbReference type="EMBL" id="OHS94752.1"/>
    </source>
</evidence>
<evidence type="ECO:0000256" key="7">
    <source>
        <dbReference type="ARBA" id="ARBA00048336"/>
    </source>
</evidence>
<dbReference type="OrthoDB" id="10482891at2759"/>
<keyword evidence="5" id="KW-0464">Manganese</keyword>
<name>A0A1J4J6C0_9EUKA</name>
<evidence type="ECO:0000256" key="5">
    <source>
        <dbReference type="ARBA" id="ARBA00023211"/>
    </source>
</evidence>
<organism evidence="10 11">
    <name type="scientific">Tritrichomonas foetus</name>
    <dbReference type="NCBI Taxonomy" id="1144522"/>
    <lineage>
        <taxon>Eukaryota</taxon>
        <taxon>Metamonada</taxon>
        <taxon>Parabasalia</taxon>
        <taxon>Tritrichomonadida</taxon>
        <taxon>Tritrichomonadidae</taxon>
        <taxon>Tritrichomonas</taxon>
    </lineage>
</organism>
<protein>
    <recommendedName>
        <fullName evidence="8">Serine/threonine-protein phosphatase</fullName>
        <ecNumber evidence="8">3.1.3.16</ecNumber>
    </recommendedName>
</protein>
<evidence type="ECO:0000256" key="2">
    <source>
        <dbReference type="ARBA" id="ARBA00022723"/>
    </source>
</evidence>
<evidence type="ECO:0000259" key="9">
    <source>
        <dbReference type="PROSITE" id="PS00125"/>
    </source>
</evidence>
<dbReference type="PRINTS" id="PR00114">
    <property type="entry name" value="STPHPHTASE"/>
</dbReference>
<reference evidence="10" key="1">
    <citation type="submission" date="2016-10" db="EMBL/GenBank/DDBJ databases">
        <authorList>
            <person name="Benchimol M."/>
            <person name="Almeida L.G."/>
            <person name="Vasconcelos A.T."/>
            <person name="Perreira-Neves A."/>
            <person name="Rosa I.A."/>
            <person name="Tasca T."/>
            <person name="Bogo M.R."/>
            <person name="de Souza W."/>
        </authorList>
    </citation>
    <scope>NUCLEOTIDE SEQUENCE [LARGE SCALE GENOMIC DNA]</scope>
    <source>
        <strain evidence="10">K</strain>
    </source>
</reference>
<evidence type="ECO:0000256" key="1">
    <source>
        <dbReference type="ARBA" id="ARBA00001936"/>
    </source>
</evidence>